<dbReference type="InterPro" id="IPR005467">
    <property type="entry name" value="His_kinase_dom"/>
</dbReference>
<evidence type="ECO:0000256" key="5">
    <source>
        <dbReference type="ARBA" id="ARBA00022777"/>
    </source>
</evidence>
<organism evidence="9 10">
    <name type="scientific">Chryseotalea sanaruensis</name>
    <dbReference type="NCBI Taxonomy" id="2482724"/>
    <lineage>
        <taxon>Bacteria</taxon>
        <taxon>Pseudomonadati</taxon>
        <taxon>Bacteroidota</taxon>
        <taxon>Cytophagia</taxon>
        <taxon>Cytophagales</taxon>
        <taxon>Chryseotaleaceae</taxon>
        <taxon>Chryseotalea</taxon>
    </lineage>
</organism>
<dbReference type="Proteomes" id="UP000288227">
    <property type="component" value="Unassembled WGS sequence"/>
</dbReference>
<dbReference type="SMART" id="SM00388">
    <property type="entry name" value="HisKA"/>
    <property type="match status" value="1"/>
</dbReference>
<gene>
    <name evidence="9" type="ORF">SanaruYs_25580</name>
</gene>
<keyword evidence="3" id="KW-0597">Phosphoprotein</keyword>
<proteinExistence type="predicted"/>
<keyword evidence="10" id="KW-1185">Reference proteome</keyword>
<dbReference type="PRINTS" id="PR00344">
    <property type="entry name" value="BCTRLSENSOR"/>
</dbReference>
<dbReference type="Gene3D" id="3.30.450.20">
    <property type="entry name" value="PAS domain"/>
    <property type="match status" value="1"/>
</dbReference>
<feature type="domain" description="Histidine kinase" evidence="7">
    <location>
        <begin position="140"/>
        <end position="352"/>
    </location>
</feature>
<evidence type="ECO:0000256" key="3">
    <source>
        <dbReference type="ARBA" id="ARBA00022553"/>
    </source>
</evidence>
<dbReference type="GO" id="GO:0006355">
    <property type="term" value="P:regulation of DNA-templated transcription"/>
    <property type="evidence" value="ECO:0007669"/>
    <property type="project" value="InterPro"/>
</dbReference>
<keyword evidence="5" id="KW-0418">Kinase</keyword>
<dbReference type="GO" id="GO:0000156">
    <property type="term" value="F:phosphorelay response regulator activity"/>
    <property type="evidence" value="ECO:0007669"/>
    <property type="project" value="TreeGrafter"/>
</dbReference>
<dbReference type="InterPro" id="IPR000014">
    <property type="entry name" value="PAS"/>
</dbReference>
<dbReference type="GO" id="GO:0000155">
    <property type="term" value="F:phosphorelay sensor kinase activity"/>
    <property type="evidence" value="ECO:0007669"/>
    <property type="project" value="InterPro"/>
</dbReference>
<evidence type="ECO:0000256" key="6">
    <source>
        <dbReference type="ARBA" id="ARBA00023136"/>
    </source>
</evidence>
<keyword evidence="4" id="KW-0808">Transferase</keyword>
<dbReference type="GO" id="GO:0030295">
    <property type="term" value="F:protein kinase activator activity"/>
    <property type="evidence" value="ECO:0007669"/>
    <property type="project" value="TreeGrafter"/>
</dbReference>
<dbReference type="Gene3D" id="1.10.287.130">
    <property type="match status" value="1"/>
</dbReference>
<dbReference type="InterPro" id="IPR050351">
    <property type="entry name" value="BphY/WalK/GraS-like"/>
</dbReference>
<accession>A0A401UBS2</accession>
<dbReference type="EMBL" id="BHXQ01000004">
    <property type="protein sequence ID" value="GCC52322.1"/>
    <property type="molecule type" value="Genomic_DNA"/>
</dbReference>
<dbReference type="InterPro" id="IPR035965">
    <property type="entry name" value="PAS-like_dom_sf"/>
</dbReference>
<dbReference type="InterPro" id="IPR036890">
    <property type="entry name" value="HATPase_C_sf"/>
</dbReference>
<dbReference type="NCBIfam" id="TIGR00229">
    <property type="entry name" value="sensory_box"/>
    <property type="match status" value="1"/>
</dbReference>
<evidence type="ECO:0000256" key="2">
    <source>
        <dbReference type="ARBA" id="ARBA00012438"/>
    </source>
</evidence>
<dbReference type="SUPFAM" id="SSF55785">
    <property type="entry name" value="PYP-like sensor domain (PAS domain)"/>
    <property type="match status" value="1"/>
</dbReference>
<dbReference type="CDD" id="cd00082">
    <property type="entry name" value="HisKA"/>
    <property type="match status" value="1"/>
</dbReference>
<evidence type="ECO:0000256" key="1">
    <source>
        <dbReference type="ARBA" id="ARBA00000085"/>
    </source>
</evidence>
<dbReference type="GO" id="GO:0016020">
    <property type="term" value="C:membrane"/>
    <property type="evidence" value="ECO:0007669"/>
    <property type="project" value="UniProtKB-SubCell"/>
</dbReference>
<evidence type="ECO:0000259" key="7">
    <source>
        <dbReference type="PROSITE" id="PS50109"/>
    </source>
</evidence>
<reference evidence="9 10" key="1">
    <citation type="submission" date="2018-11" db="EMBL/GenBank/DDBJ databases">
        <title>Chryseotalea sanarue gen. nov., sp., nov., a member of the family Cytophagaceae, isolated from a brackish lake in Hamamatsu Japan.</title>
        <authorList>
            <person name="Maejima Y."/>
            <person name="Iino T."/>
            <person name="Muraguchi Y."/>
            <person name="Fukuda K."/>
            <person name="Ohkuma M."/>
            <person name="Moriuchi R."/>
            <person name="Dohra H."/>
            <person name="Kimbara K."/>
            <person name="Shintani M."/>
        </authorList>
    </citation>
    <scope>NUCLEOTIDE SEQUENCE [LARGE SCALE GENOMIC DNA]</scope>
    <source>
        <strain evidence="9 10">Ys</strain>
    </source>
</reference>
<dbReference type="InterPro" id="IPR004358">
    <property type="entry name" value="Sig_transdc_His_kin-like_C"/>
</dbReference>
<dbReference type="SUPFAM" id="SSF47384">
    <property type="entry name" value="Homodimeric domain of signal transducing histidine kinase"/>
    <property type="match status" value="1"/>
</dbReference>
<comment type="caution">
    <text evidence="9">The sequence shown here is derived from an EMBL/GenBank/DDBJ whole genome shotgun (WGS) entry which is preliminary data.</text>
</comment>
<dbReference type="InterPro" id="IPR013767">
    <property type="entry name" value="PAS_fold"/>
</dbReference>
<dbReference type="PANTHER" id="PTHR42878">
    <property type="entry name" value="TWO-COMPONENT HISTIDINE KINASE"/>
    <property type="match status" value="1"/>
</dbReference>
<dbReference type="AlphaFoldDB" id="A0A401UBS2"/>
<dbReference type="CDD" id="cd00130">
    <property type="entry name" value="PAS"/>
    <property type="match status" value="1"/>
</dbReference>
<protein>
    <recommendedName>
        <fullName evidence="2">histidine kinase</fullName>
        <ecNumber evidence="2">2.7.13.3</ecNumber>
    </recommendedName>
</protein>
<evidence type="ECO:0000313" key="9">
    <source>
        <dbReference type="EMBL" id="GCC52322.1"/>
    </source>
</evidence>
<dbReference type="SUPFAM" id="SSF55874">
    <property type="entry name" value="ATPase domain of HSP90 chaperone/DNA topoisomerase II/histidine kinase"/>
    <property type="match status" value="1"/>
</dbReference>
<dbReference type="InterPro" id="IPR003594">
    <property type="entry name" value="HATPase_dom"/>
</dbReference>
<feature type="domain" description="PAS" evidence="8">
    <location>
        <begin position="7"/>
        <end position="77"/>
    </location>
</feature>
<dbReference type="SMART" id="SM00091">
    <property type="entry name" value="PAS"/>
    <property type="match status" value="1"/>
</dbReference>
<dbReference type="InterPro" id="IPR003661">
    <property type="entry name" value="HisK_dim/P_dom"/>
</dbReference>
<dbReference type="OrthoDB" id="9766459at2"/>
<evidence type="ECO:0000259" key="8">
    <source>
        <dbReference type="PROSITE" id="PS50112"/>
    </source>
</evidence>
<dbReference type="Pfam" id="PF02518">
    <property type="entry name" value="HATPase_c"/>
    <property type="match status" value="1"/>
</dbReference>
<dbReference type="PROSITE" id="PS50112">
    <property type="entry name" value="PAS"/>
    <property type="match status" value="1"/>
</dbReference>
<name>A0A401UBS2_9BACT</name>
<dbReference type="EC" id="2.7.13.3" evidence="2"/>
<dbReference type="Gene3D" id="3.30.565.10">
    <property type="entry name" value="Histidine kinase-like ATPase, C-terminal domain"/>
    <property type="match status" value="1"/>
</dbReference>
<comment type="catalytic activity">
    <reaction evidence="1">
        <text>ATP + protein L-histidine = ADP + protein N-phospho-L-histidine.</text>
        <dbReference type="EC" id="2.7.13.3"/>
    </reaction>
</comment>
<dbReference type="InterPro" id="IPR036097">
    <property type="entry name" value="HisK_dim/P_sf"/>
</dbReference>
<keyword evidence="6" id="KW-0472">Membrane</keyword>
<sequence>MEKLEVQTDMFRELVENSCDITVVTDKDFKIRYISSSVTDIFGQEPMALLGRPIFEFINDNSAEEWKNSVSSLSEHKTIDISIRIPVNKEQRYFSAQFNNLVDDSQVRGIIVKLHDITEIKKREQALIDSNQHLDQVFYKTTHDLKAPLRSVLGLISLAQNTSDDLQRLEYISLIKKSLLKLDIYLEEINDFFKGERLEIKREKIELKPLILEEIDNLRDFHETERIAISLDIDQQVDFYSDIFRVKTIITNLVSNALKYADFSKAAPSIRLEVEVNELMCIIRIQDNGIGIESQYQSKIFDRFFRATGQSYGNGIGLFIVKDTVQRLNGSIDVSSMKDVGTTFVVEIPNQSSRTIL</sequence>
<dbReference type="SMART" id="SM00387">
    <property type="entry name" value="HATPase_c"/>
    <property type="match status" value="1"/>
</dbReference>
<dbReference type="PROSITE" id="PS50109">
    <property type="entry name" value="HIS_KIN"/>
    <property type="match status" value="1"/>
</dbReference>
<evidence type="ECO:0000313" key="10">
    <source>
        <dbReference type="Proteomes" id="UP000288227"/>
    </source>
</evidence>
<dbReference type="Pfam" id="PF00989">
    <property type="entry name" value="PAS"/>
    <property type="match status" value="1"/>
</dbReference>
<dbReference type="PANTHER" id="PTHR42878:SF15">
    <property type="entry name" value="BACTERIOPHYTOCHROME"/>
    <property type="match status" value="1"/>
</dbReference>
<dbReference type="RefSeq" id="WP_127122958.1">
    <property type="nucleotide sequence ID" value="NZ_BHXQ01000004.1"/>
</dbReference>
<dbReference type="GO" id="GO:0007234">
    <property type="term" value="P:osmosensory signaling via phosphorelay pathway"/>
    <property type="evidence" value="ECO:0007669"/>
    <property type="project" value="TreeGrafter"/>
</dbReference>
<evidence type="ECO:0000256" key="4">
    <source>
        <dbReference type="ARBA" id="ARBA00022679"/>
    </source>
</evidence>